<feature type="domain" description="Phospholipase/carboxylesterase/thioesterase" evidence="11">
    <location>
        <begin position="13"/>
        <end position="223"/>
    </location>
</feature>
<dbReference type="PANTHER" id="PTHR10655">
    <property type="entry name" value="LYSOPHOSPHOLIPASE-RELATED"/>
    <property type="match status" value="1"/>
</dbReference>
<dbReference type="Proteomes" id="UP000694844">
    <property type="component" value="Chromosome 2"/>
</dbReference>
<organism evidence="12 13">
    <name type="scientific">Crassostrea virginica</name>
    <name type="common">Eastern oyster</name>
    <dbReference type="NCBI Taxonomy" id="6565"/>
    <lineage>
        <taxon>Eukaryota</taxon>
        <taxon>Metazoa</taxon>
        <taxon>Spiralia</taxon>
        <taxon>Lophotrochozoa</taxon>
        <taxon>Mollusca</taxon>
        <taxon>Bivalvia</taxon>
        <taxon>Autobranchia</taxon>
        <taxon>Pteriomorphia</taxon>
        <taxon>Ostreida</taxon>
        <taxon>Ostreoidea</taxon>
        <taxon>Ostreidae</taxon>
        <taxon>Crassostrea</taxon>
    </lineage>
</organism>
<evidence type="ECO:0000313" key="13">
    <source>
        <dbReference type="RefSeq" id="XP_022317580.1"/>
    </source>
</evidence>
<evidence type="ECO:0000256" key="9">
    <source>
        <dbReference type="ARBA" id="ARBA00047337"/>
    </source>
</evidence>
<accession>A0A8B8CP66</accession>
<keyword evidence="7" id="KW-0443">Lipid metabolism</keyword>
<dbReference type="EC" id="3.1.2.22" evidence="3"/>
<dbReference type="InterPro" id="IPR003140">
    <property type="entry name" value="PLipase/COase/thioEstase"/>
</dbReference>
<comment type="catalytic activity">
    <reaction evidence="10">
        <text>1-hexadecanoyl-sn-glycero-3-phosphocholine + H2O = sn-glycerol 3-phosphocholine + hexadecanoate + H(+)</text>
        <dbReference type="Rhea" id="RHEA:40435"/>
        <dbReference type="ChEBI" id="CHEBI:7896"/>
        <dbReference type="ChEBI" id="CHEBI:15377"/>
        <dbReference type="ChEBI" id="CHEBI:15378"/>
        <dbReference type="ChEBI" id="CHEBI:16870"/>
        <dbReference type="ChEBI" id="CHEBI:72998"/>
    </reaction>
    <physiologicalReaction direction="left-to-right" evidence="10">
        <dbReference type="Rhea" id="RHEA:40436"/>
    </physiologicalReaction>
</comment>
<evidence type="ECO:0000256" key="5">
    <source>
        <dbReference type="ARBA" id="ARBA00022801"/>
    </source>
</evidence>
<evidence type="ECO:0000256" key="6">
    <source>
        <dbReference type="ARBA" id="ARBA00022832"/>
    </source>
</evidence>
<dbReference type="RefSeq" id="XP_022317580.1">
    <property type="nucleotide sequence ID" value="XM_022461872.1"/>
</dbReference>
<dbReference type="GeneID" id="111120865"/>
<comment type="subcellular location">
    <subcellularLocation>
        <location evidence="1">Cytoplasm</location>
    </subcellularLocation>
</comment>
<dbReference type="GO" id="GO:0008474">
    <property type="term" value="F:palmitoyl-(protein) hydrolase activity"/>
    <property type="evidence" value="ECO:0007669"/>
    <property type="project" value="UniProtKB-EC"/>
</dbReference>
<dbReference type="Gene3D" id="3.40.50.1820">
    <property type="entry name" value="alpha/beta hydrolase"/>
    <property type="match status" value="1"/>
</dbReference>
<dbReference type="RefSeq" id="XP_022318674.1">
    <property type="nucleotide sequence ID" value="XM_022462966.1"/>
</dbReference>
<dbReference type="InterPro" id="IPR029058">
    <property type="entry name" value="AB_hydrolase_fold"/>
</dbReference>
<dbReference type="GO" id="GO:0006631">
    <property type="term" value="P:fatty acid metabolic process"/>
    <property type="evidence" value="ECO:0007669"/>
    <property type="project" value="UniProtKB-KW"/>
</dbReference>
<evidence type="ECO:0000313" key="12">
    <source>
        <dbReference type="Proteomes" id="UP000694844"/>
    </source>
</evidence>
<name>A0A8B8CP66_CRAVI</name>
<keyword evidence="12" id="KW-1185">Reference proteome</keyword>
<evidence type="ECO:0000256" key="3">
    <source>
        <dbReference type="ARBA" id="ARBA00012423"/>
    </source>
</evidence>
<comment type="catalytic activity">
    <reaction evidence="9">
        <text>S-hexadecanoyl-L-cysteinyl-[protein] + H2O = L-cysteinyl-[protein] + hexadecanoate + H(+)</text>
        <dbReference type="Rhea" id="RHEA:19233"/>
        <dbReference type="Rhea" id="RHEA-COMP:10131"/>
        <dbReference type="Rhea" id="RHEA-COMP:11032"/>
        <dbReference type="ChEBI" id="CHEBI:7896"/>
        <dbReference type="ChEBI" id="CHEBI:15377"/>
        <dbReference type="ChEBI" id="CHEBI:15378"/>
        <dbReference type="ChEBI" id="CHEBI:29950"/>
        <dbReference type="ChEBI" id="CHEBI:74151"/>
        <dbReference type="EC" id="3.1.2.22"/>
    </reaction>
</comment>
<evidence type="ECO:0000256" key="8">
    <source>
        <dbReference type="ARBA" id="ARBA00031195"/>
    </source>
</evidence>
<evidence type="ECO:0000256" key="2">
    <source>
        <dbReference type="ARBA" id="ARBA00006499"/>
    </source>
</evidence>
<evidence type="ECO:0000256" key="7">
    <source>
        <dbReference type="ARBA" id="ARBA00023098"/>
    </source>
</evidence>
<evidence type="ECO:0000256" key="1">
    <source>
        <dbReference type="ARBA" id="ARBA00004496"/>
    </source>
</evidence>
<proteinExistence type="inferred from homology"/>
<keyword evidence="4" id="KW-0963">Cytoplasm</keyword>
<reference evidence="13 14" key="1">
    <citation type="submission" date="2025-04" db="UniProtKB">
        <authorList>
            <consortium name="RefSeq"/>
        </authorList>
    </citation>
    <scope>IDENTIFICATION</scope>
    <source>
        <tissue evidence="13 14">Whole sample</tissue>
    </source>
</reference>
<evidence type="ECO:0000256" key="4">
    <source>
        <dbReference type="ARBA" id="ARBA00022490"/>
    </source>
</evidence>
<evidence type="ECO:0000256" key="10">
    <source>
        <dbReference type="ARBA" id="ARBA00048656"/>
    </source>
</evidence>
<dbReference type="OrthoDB" id="2418081at2759"/>
<dbReference type="FunFam" id="3.40.50.1820:FF:000010">
    <property type="entry name" value="Acyl-protein thioesterase 2"/>
    <property type="match status" value="1"/>
</dbReference>
<dbReference type="GO" id="GO:0052689">
    <property type="term" value="F:carboxylic ester hydrolase activity"/>
    <property type="evidence" value="ECO:0007669"/>
    <property type="project" value="TreeGrafter"/>
</dbReference>
<evidence type="ECO:0000259" key="11">
    <source>
        <dbReference type="Pfam" id="PF02230"/>
    </source>
</evidence>
<dbReference type="GO" id="GO:0005737">
    <property type="term" value="C:cytoplasm"/>
    <property type="evidence" value="ECO:0007669"/>
    <property type="project" value="UniProtKB-SubCell"/>
</dbReference>
<dbReference type="InterPro" id="IPR050565">
    <property type="entry name" value="LYPA1-2/EST-like"/>
</dbReference>
<dbReference type="PANTHER" id="PTHR10655:SF68">
    <property type="entry name" value="PALMITOYL-PROTEIN HYDROLASE"/>
    <property type="match status" value="1"/>
</dbReference>
<dbReference type="SUPFAM" id="SSF53474">
    <property type="entry name" value="alpha/beta-Hydrolases"/>
    <property type="match status" value="1"/>
</dbReference>
<keyword evidence="5" id="KW-0378">Hydrolase</keyword>
<dbReference type="KEGG" id="cvn:111121613"/>
<comment type="similarity">
    <text evidence="2">Belongs to the AB hydrolase superfamily. AB hydrolase 2 family.</text>
</comment>
<evidence type="ECO:0000313" key="14">
    <source>
        <dbReference type="RefSeq" id="XP_022318674.1"/>
    </source>
</evidence>
<sequence length="225" mass="24498">MGNSSSQDMPPPVTVAAQARHTATFIFLHGLGDTGHGWADCFRGMKLQHIKCVCPNAPINSVTLNAGMKMPSWFDIIGLGPDSPEDEEGIKASSEILRKLIDEEQKAGISADRIMIGGFSQGGAVALHRALATDLKLAGVVGLSTWLPMHRKLDQVKKSDHIKEMAIFQAHGTEDPLVPFRWGEITSKVLTSMCANYSFHSYPMAHTSCPEELADVKKFLETTLP</sequence>
<protein>
    <recommendedName>
        <fullName evidence="3">palmitoyl-protein hydrolase</fullName>
        <ecNumber evidence="3">3.1.2.22</ecNumber>
    </recommendedName>
    <alternativeName>
        <fullName evidence="8">Palmitoyl-protein hydrolase</fullName>
    </alternativeName>
</protein>
<dbReference type="Pfam" id="PF02230">
    <property type="entry name" value="Abhydrolase_2"/>
    <property type="match status" value="1"/>
</dbReference>
<dbReference type="KEGG" id="cvn:111120865"/>
<gene>
    <name evidence="13" type="primary">LOC111120865</name>
    <name evidence="14" type="synonym">LOC111121613</name>
</gene>
<keyword evidence="6" id="KW-0276">Fatty acid metabolism</keyword>
<dbReference type="AlphaFoldDB" id="A0A8B8CP66"/>